<gene>
    <name evidence="13" type="primary">cas9</name>
    <name evidence="16" type="ORF">C7445_11033</name>
</gene>
<dbReference type="InterPro" id="IPR036397">
    <property type="entry name" value="RNaseH_sf"/>
</dbReference>
<feature type="active site" description="For RuvC-like nuclease domain" evidence="13">
    <location>
        <position position="8"/>
    </location>
</feature>
<evidence type="ECO:0000259" key="15">
    <source>
        <dbReference type="PROSITE" id="PS51749"/>
    </source>
</evidence>
<evidence type="ECO:0000256" key="8">
    <source>
        <dbReference type="ARBA" id="ARBA00022884"/>
    </source>
</evidence>
<evidence type="ECO:0000256" key="13">
    <source>
        <dbReference type="HAMAP-Rule" id="MF_01480"/>
    </source>
</evidence>
<dbReference type="GO" id="GO:0046872">
    <property type="term" value="F:metal ion binding"/>
    <property type="evidence" value="ECO:0007669"/>
    <property type="project" value="UniProtKB-UniRule"/>
</dbReference>
<evidence type="ECO:0000256" key="5">
    <source>
        <dbReference type="ARBA" id="ARBA00022759"/>
    </source>
</evidence>
<dbReference type="EMBL" id="SORF01000010">
    <property type="protein sequence ID" value="TDY43989.1"/>
    <property type="molecule type" value="Genomic_DNA"/>
</dbReference>
<keyword evidence="4 13" id="KW-0479">Metal-binding</keyword>
<dbReference type="InterPro" id="IPR055228">
    <property type="entry name" value="Cas9_RuvC"/>
</dbReference>
<dbReference type="GO" id="GO:0003677">
    <property type="term" value="F:DNA binding"/>
    <property type="evidence" value="ECO:0007669"/>
    <property type="project" value="UniProtKB-UniRule"/>
</dbReference>
<dbReference type="GO" id="GO:0043571">
    <property type="term" value="P:maintenance of CRISPR repeat elements"/>
    <property type="evidence" value="ECO:0007669"/>
    <property type="project" value="UniProtKB-UniRule"/>
</dbReference>
<dbReference type="GO" id="GO:0051607">
    <property type="term" value="P:defense response to virus"/>
    <property type="evidence" value="ECO:0007669"/>
    <property type="project" value="UniProtKB-UniRule"/>
</dbReference>
<dbReference type="AlphaFoldDB" id="A0A4R8LM08"/>
<dbReference type="GO" id="GO:0004519">
    <property type="term" value="F:endonuclease activity"/>
    <property type="evidence" value="ECO:0007669"/>
    <property type="project" value="UniProtKB-UniRule"/>
</dbReference>
<sequence>MLYRLGLDIGITSVGWAVVALEKDESGLKPIRIQDLGVRIFEKAEDSKTGASLALPRREARSARRRVRRRRHRLWRVKRLLEQQGIISMEQIEALYTQRTPSPDVYALRVSGLDRRLTAEEIARVLIHIAHRRGFQSNRKSELRDSDAGKLLKAVQENEARMQTKGYRTVAEMLVSEATVMNTEGKLIHGRSHSSVSNVRNKAGEYRHTVSRQAIVEEVRAIFTAQRALGNDLMSEALEDAYLHILCSQRNFDDGPGGDSPYGHGLVSASGVRQSIYERMVGICTFEYKQREKRAPRSSYSFERFQLLTKVLNLRIYRQKDDGGRYLCALTEDERSRIIQCAYEQTKITYSKLRKLLNMQDADTFSGLTYGANRAREKTEDAVFVELKFYHDVRRALQHAGMSIQDIPHETLDQIGWILSVWKSDDNRRIELSKLELSDNVIEELLPLNGAKFGHLSFKAIRNILPFLEDGYGYDVACGLAGYQFQGQEEHQKQKLIPPLDEGEVTNPVVRRGISQAIKVINAVIRKYGSPESIHIELAREMSKSLDERRKLEKAQKENQKNNERMKEEIRENLGIMHVTGRDIVKYKLFKQQQGLCMYSGETLELSRLFEPGYAEVDHIIPYGVSFDDSYDNKVLVKAEQNRQKGNRTPLEYLQDKPDQKAKLIALVESLQLSQKKKNYLLMDKRAVDLEQEGFRERNLSDTRYITRALMNHIQKWLLFDETASQRSKRVICVNGAVTAYMRARWGLTKDRDAGDKHHAADAVIVACIGDSLIQRVTKYDKFKRNALADRNRYMKQVNENQGTMQYVDVETGETFTWESFDERKFLPHETLEPWPCFRDELLARLSDEPAKNIRAIGLLPYSESEPIQPIFVSRMPTRKVTGPAHKETVRSPRIVRLDDKKGTEIQVTVSKVNLSELKLTKDGEIKDYFRPEDDRQLYETLRSRLIQFGGDAKAAFKEPVYKISKDGSVQTPVRKVKVQEKLTLGVPVHAGRGIAENGGMVRIDIFEKDGKHFFVPVYVSDVLKQELPNRLATAHKPYSEWRIVDDSYRFKFSLYPNDAIRIKPSREVDITYKDGSKEPLGCRLMYYVGADISSANITVKTHDDFGEARLGLQGLEVFDKYVVDVLGGAHPVHKEKRMPFRVRRKEK</sequence>
<evidence type="ECO:0000256" key="7">
    <source>
        <dbReference type="ARBA" id="ARBA00022842"/>
    </source>
</evidence>
<keyword evidence="9 13" id="KW-0051">Antiviral defense</keyword>
<keyword evidence="7 13" id="KW-0460">Magnesium</keyword>
<comment type="cofactor">
    <cofactor evidence="1 13">
        <name>Mg(2+)</name>
        <dbReference type="ChEBI" id="CHEBI:18420"/>
    </cofactor>
</comment>
<dbReference type="InterPro" id="IPR040619">
    <property type="entry name" value="Cas9_alpha-helical_lobe"/>
</dbReference>
<dbReference type="GO" id="GO:0016787">
    <property type="term" value="F:hydrolase activity"/>
    <property type="evidence" value="ECO:0007669"/>
    <property type="project" value="UniProtKB-KW"/>
</dbReference>
<feature type="binding site" evidence="13">
    <location>
        <position position="541"/>
    </location>
    <ligand>
        <name>Mg(2+)</name>
        <dbReference type="ChEBI" id="CHEBI:18420"/>
        <label>1</label>
    </ligand>
</feature>
<dbReference type="GO" id="GO:0003723">
    <property type="term" value="F:RNA binding"/>
    <property type="evidence" value="ECO:0007669"/>
    <property type="project" value="UniProtKB-UniRule"/>
</dbReference>
<feature type="binding site" evidence="13">
    <location>
        <position position="8"/>
    </location>
    <ligand>
        <name>Mg(2+)</name>
        <dbReference type="ChEBI" id="CHEBI:18420"/>
        <label>2</label>
    </ligand>
</feature>
<dbReference type="Pfam" id="PF18470">
    <property type="entry name" value="Cas9_a"/>
    <property type="match status" value="1"/>
</dbReference>
<feature type="binding site" evidence="13">
    <location>
        <position position="541"/>
    </location>
    <ligand>
        <name>Mg(2+)</name>
        <dbReference type="ChEBI" id="CHEBI:18420"/>
        <label>2</label>
    </ligand>
</feature>
<reference evidence="16 17" key="1">
    <citation type="submission" date="2019-03" db="EMBL/GenBank/DDBJ databases">
        <title>Genomic Encyclopedia of Type Strains, Phase IV (KMG-IV): sequencing the most valuable type-strain genomes for metagenomic binning, comparative biology and taxonomic classification.</title>
        <authorList>
            <person name="Goeker M."/>
        </authorList>
    </citation>
    <scope>NUCLEOTIDE SEQUENCE [LARGE SCALE GENOMIC DNA]</scope>
    <source>
        <strain evidence="16 17">DSM 17974</strain>
    </source>
</reference>
<dbReference type="NCBIfam" id="TIGR01865">
    <property type="entry name" value="cas_Csn1"/>
    <property type="match status" value="1"/>
</dbReference>
<comment type="domain">
    <text evidence="13">Has 2 endonuclease domains. The discontinuous RuvC-like domain cleaves the target DNA noncomplementary to crRNA while the HNH nuclease domain cleaves the target DNA complementary to crRNA.</text>
</comment>
<keyword evidence="14" id="KW-0175">Coiled coil</keyword>
<evidence type="ECO:0000256" key="10">
    <source>
        <dbReference type="ARBA" id="ARBA00023125"/>
    </source>
</evidence>
<comment type="subunit">
    <text evidence="12 13">Monomer. Binds crRNA and tracrRNA.</text>
</comment>
<dbReference type="InterPro" id="IPR028629">
    <property type="entry name" value="Cas9"/>
</dbReference>
<evidence type="ECO:0000256" key="2">
    <source>
        <dbReference type="ARBA" id="ARBA00005244"/>
    </source>
</evidence>
<dbReference type="PROSITE" id="PS51749">
    <property type="entry name" value="HNH_CAS9"/>
    <property type="match status" value="1"/>
</dbReference>
<dbReference type="HAMAP" id="MF_01480">
    <property type="entry name" value="Cas9"/>
    <property type="match status" value="1"/>
</dbReference>
<proteinExistence type="inferred from homology"/>
<accession>A0A4R8LM08</accession>
<comment type="similarity">
    <text evidence="13">Belongs to the CRISPR-associated Cas9 family.</text>
</comment>
<keyword evidence="8 13" id="KW-0694">RNA-binding</keyword>
<keyword evidence="5 13" id="KW-0255">Endonuclease</keyword>
<name>A0A4R8LM08_9BACL</name>
<evidence type="ECO:0000256" key="6">
    <source>
        <dbReference type="ARBA" id="ARBA00022801"/>
    </source>
</evidence>
<feature type="binding site" evidence="13">
    <location>
        <position position="759"/>
    </location>
    <ligand>
        <name>Mg(2+)</name>
        <dbReference type="ChEBI" id="CHEBI:18420"/>
        <label>2</label>
    </ligand>
</feature>
<evidence type="ECO:0000256" key="12">
    <source>
        <dbReference type="ARBA" id="ARBA00046380"/>
    </source>
</evidence>
<dbReference type="OrthoDB" id="9757607at2"/>
<evidence type="ECO:0000256" key="11">
    <source>
        <dbReference type="ARBA" id="ARBA00023211"/>
    </source>
</evidence>
<feature type="active site" description="Proton acceptor for HNH nuclease domain" evidence="13">
    <location>
        <position position="619"/>
    </location>
</feature>
<dbReference type="InterPro" id="IPR033114">
    <property type="entry name" value="HNH_CAS9"/>
</dbReference>
<feature type="binding site" evidence="13">
    <location>
        <position position="537"/>
    </location>
    <ligand>
        <name>Mg(2+)</name>
        <dbReference type="ChEBI" id="CHEBI:18420"/>
        <label>1</label>
    </ligand>
</feature>
<dbReference type="InterPro" id="IPR003615">
    <property type="entry name" value="HNH_nuc"/>
</dbReference>
<dbReference type="Pfam" id="PF13395">
    <property type="entry name" value="HNH_4"/>
    <property type="match status" value="1"/>
</dbReference>
<comment type="caution">
    <text evidence="16">The sequence shown here is derived from an EMBL/GenBank/DDBJ whole genome shotgun (WGS) entry which is preliminary data.</text>
</comment>
<evidence type="ECO:0000313" key="16">
    <source>
        <dbReference type="EMBL" id="TDY43989.1"/>
    </source>
</evidence>
<organism evidence="16 17">
    <name type="scientific">Alicyclobacillus sacchari</name>
    <dbReference type="NCBI Taxonomy" id="392010"/>
    <lineage>
        <taxon>Bacteria</taxon>
        <taxon>Bacillati</taxon>
        <taxon>Bacillota</taxon>
        <taxon>Bacilli</taxon>
        <taxon>Bacillales</taxon>
        <taxon>Alicyclobacillaceae</taxon>
        <taxon>Alicyclobacillus</taxon>
    </lineage>
</organism>
<evidence type="ECO:0000256" key="14">
    <source>
        <dbReference type="SAM" id="Coils"/>
    </source>
</evidence>
<dbReference type="EC" id="3.1.-.-" evidence="13"/>
<feature type="binding site" evidence="13">
    <location>
        <position position="8"/>
    </location>
    <ligand>
        <name>Mg(2+)</name>
        <dbReference type="ChEBI" id="CHEBI:18420"/>
        <label>1</label>
    </ligand>
</feature>
<evidence type="ECO:0000256" key="9">
    <source>
        <dbReference type="ARBA" id="ARBA00023118"/>
    </source>
</evidence>
<keyword evidence="3 13" id="KW-0540">Nuclease</keyword>
<comment type="similarity">
    <text evidence="2">Belongs to the CRISPR-associated protein Cas9 family. Subtype II-A subfamily.</text>
</comment>
<dbReference type="Proteomes" id="UP000294581">
    <property type="component" value="Unassembled WGS sequence"/>
</dbReference>
<feature type="coiled-coil region" evidence="14">
    <location>
        <begin position="538"/>
        <end position="572"/>
    </location>
</feature>
<keyword evidence="11" id="KW-0464">Manganese</keyword>
<feature type="domain" description="HNH Cas9-type" evidence="15">
    <location>
        <begin position="545"/>
        <end position="700"/>
    </location>
</feature>
<keyword evidence="10 13" id="KW-0238">DNA-binding</keyword>
<evidence type="ECO:0000313" key="17">
    <source>
        <dbReference type="Proteomes" id="UP000294581"/>
    </source>
</evidence>
<keyword evidence="17" id="KW-1185">Reference proteome</keyword>
<protein>
    <recommendedName>
        <fullName evidence="13">CRISPR-associated endonuclease Cas9</fullName>
        <ecNumber evidence="13">3.1.-.-</ecNumber>
    </recommendedName>
</protein>
<comment type="function">
    <text evidence="13">CRISPR (clustered regularly interspaced short palindromic repeat) is an adaptive immune system that provides protection against mobile genetic elements (viruses, transposable elements and conjugative plasmids). CRISPR clusters contain spacers, sequences complementary to antecedent mobile elements, and target invading nucleic acids. CRISPR clusters are transcribed and processed into CRISPR RNA (crRNA). In type II CRISPR systems correct processing of pre-crRNA requires a trans-encoded small RNA (tracrRNA), endogenous ribonuclease 3 (rnc) and this protein. The tracrRNA serves as a guide for ribonuclease 3-aided processing of pre-crRNA. Subsequently Cas9/crRNA/tracrRNA endonucleolytically cleaves linear or circular dsDNA target complementary to the spacer; Cas9 is inactive in the absence of the 2 guide RNAs (gRNA). Cas9 recognizes the protospacer adjacent motif (PAM) in the CRISPR repeat sequences to help distinguish self versus nonself, as targets within the bacterial CRISPR locus do not have PAMs. PAM recognition is also required for catalytic activity.</text>
</comment>
<dbReference type="Pfam" id="PF22702">
    <property type="entry name" value="Cas9_RuvC"/>
    <property type="match status" value="1"/>
</dbReference>
<dbReference type="RefSeq" id="WP_134160113.1">
    <property type="nucleotide sequence ID" value="NZ_SORF01000010.1"/>
</dbReference>
<evidence type="ECO:0000256" key="1">
    <source>
        <dbReference type="ARBA" id="ARBA00001946"/>
    </source>
</evidence>
<keyword evidence="6 13" id="KW-0378">Hydrolase</keyword>
<evidence type="ECO:0000256" key="4">
    <source>
        <dbReference type="ARBA" id="ARBA00022723"/>
    </source>
</evidence>
<evidence type="ECO:0000256" key="3">
    <source>
        <dbReference type="ARBA" id="ARBA00022722"/>
    </source>
</evidence>
<dbReference type="Gene3D" id="3.30.420.10">
    <property type="entry name" value="Ribonuclease H-like superfamily/Ribonuclease H"/>
    <property type="match status" value="3"/>
</dbReference>